<gene>
    <name evidence="1" type="ORF">C799_03430</name>
</gene>
<evidence type="ECO:0000313" key="1">
    <source>
        <dbReference type="EMBL" id="EOR99548.1"/>
    </source>
</evidence>
<dbReference type="Proteomes" id="UP000014207">
    <property type="component" value="Unassembled WGS sequence"/>
</dbReference>
<evidence type="ECO:0000313" key="2">
    <source>
        <dbReference type="Proteomes" id="UP000014207"/>
    </source>
</evidence>
<name>R9H6L2_BACT4</name>
<sequence length="66" mass="7714">MEQKYDMKINSRTTEPSKKAGYNAISSLLHLKKEILVCQELKSQPIKKIRQVAMLTCRTYVMNNRI</sequence>
<accession>R9H6L2</accession>
<organism evidence="1 2">
    <name type="scientific">Bacteroides thetaiotaomicron dnLKV9</name>
    <dbReference type="NCBI Taxonomy" id="1235785"/>
    <lineage>
        <taxon>Bacteria</taxon>
        <taxon>Pseudomonadati</taxon>
        <taxon>Bacteroidota</taxon>
        <taxon>Bacteroidia</taxon>
        <taxon>Bacteroidales</taxon>
        <taxon>Bacteroidaceae</taxon>
        <taxon>Bacteroides</taxon>
    </lineage>
</organism>
<dbReference type="EMBL" id="ASSM01000010">
    <property type="protein sequence ID" value="EOR99548.1"/>
    <property type="molecule type" value="Genomic_DNA"/>
</dbReference>
<reference evidence="1 2" key="1">
    <citation type="submission" date="2013-04" db="EMBL/GenBank/DDBJ databases">
        <title>The Genome Sequence of Bacteroides thetaiotaomicron dnLKV9.</title>
        <authorList>
            <consortium name="The Broad Institute Genomics Platform"/>
            <consortium name="The Broad Institute Genome Sequencing Center for Infectious Disease"/>
            <person name="Earl A."/>
            <person name="Xavier R."/>
            <person name="Kuhn K."/>
            <person name="Stappenbeck T."/>
            <person name="Walker B."/>
            <person name="Young S."/>
            <person name="Zeng Q."/>
            <person name="Gargeya S."/>
            <person name="Fitzgerald M."/>
            <person name="Haas B."/>
            <person name="Abouelleil A."/>
            <person name="Allen A.W."/>
            <person name="Alvarado L."/>
            <person name="Arachchi H.M."/>
            <person name="Berlin A.M."/>
            <person name="Chapman S.B."/>
            <person name="Gainer-Dewar J."/>
            <person name="Goldberg J."/>
            <person name="Griggs A."/>
            <person name="Gujja S."/>
            <person name="Hansen M."/>
            <person name="Howarth C."/>
            <person name="Imamovic A."/>
            <person name="Ireland A."/>
            <person name="Larimer J."/>
            <person name="McCowan C."/>
            <person name="Murphy C."/>
            <person name="Pearson M."/>
            <person name="Poon T.W."/>
            <person name="Priest M."/>
            <person name="Roberts A."/>
            <person name="Saif S."/>
            <person name="Shea T."/>
            <person name="Sisk P."/>
            <person name="Sykes S."/>
            <person name="Wortman J."/>
            <person name="Nusbaum C."/>
            <person name="Birren B."/>
        </authorList>
    </citation>
    <scope>NUCLEOTIDE SEQUENCE [LARGE SCALE GENOMIC DNA]</scope>
    <source>
        <strain evidence="2">dnLKV9</strain>
    </source>
</reference>
<proteinExistence type="predicted"/>
<dbReference type="AlphaFoldDB" id="R9H6L2"/>
<protein>
    <submittedName>
        <fullName evidence="1">Uncharacterized protein</fullName>
    </submittedName>
</protein>
<comment type="caution">
    <text evidence="1">The sequence shown here is derived from an EMBL/GenBank/DDBJ whole genome shotgun (WGS) entry which is preliminary data.</text>
</comment>
<dbReference type="HOGENOM" id="CLU_2822316_0_0_10"/>